<feature type="transmembrane region" description="Helical" evidence="1">
    <location>
        <begin position="268"/>
        <end position="284"/>
    </location>
</feature>
<feature type="transmembrane region" description="Helical" evidence="1">
    <location>
        <begin position="32"/>
        <end position="49"/>
    </location>
</feature>
<keyword evidence="1" id="KW-0472">Membrane</keyword>
<evidence type="ECO:0000313" key="3">
    <source>
        <dbReference type="EMBL" id="KKT68040.1"/>
    </source>
</evidence>
<dbReference type="Pfam" id="PF00892">
    <property type="entry name" value="EamA"/>
    <property type="match status" value="2"/>
</dbReference>
<dbReference type="EMBL" id="LCJB01000089">
    <property type="protein sequence ID" value="KKT68040.1"/>
    <property type="molecule type" value="Genomic_DNA"/>
</dbReference>
<dbReference type="Proteomes" id="UP000034154">
    <property type="component" value="Unassembled WGS sequence"/>
</dbReference>
<feature type="transmembrane region" description="Helical" evidence="1">
    <location>
        <begin position="148"/>
        <end position="169"/>
    </location>
</feature>
<feature type="transmembrane region" description="Helical" evidence="1">
    <location>
        <begin position="115"/>
        <end position="136"/>
    </location>
</feature>
<sequence length="286" mass="31781">MGIFFAFLALFSWGIGDFLIQRSTRRFGDGLAMFFVTAFGSIALLPFVFREMGFLLDPINLAILFFTSAILLFAGLLDFEALRVGKIAVVEPIYAIEIPVTAALSWLLINERLNFFQFLLIFLVVLGIVLVSVKNFKHFKRAHLERGVWIAVVANLCMGAANFLVGVSARETSPLFINWFIDVFVAVAMIGYLMHSGRAGKIVQVWKKEKRLILAVSFFDNLAWVAYAAATIFIPIAIAIGISESYIALAVVLGLIFNKEKLVWHQKIGLIITVLAAVSLACFSKF</sequence>
<feature type="domain" description="EamA" evidence="2">
    <location>
        <begin position="1"/>
        <end position="132"/>
    </location>
</feature>
<name>A0A0G1J9R8_9BACT</name>
<feature type="transmembrane region" description="Helical" evidence="1">
    <location>
        <begin position="61"/>
        <end position="77"/>
    </location>
</feature>
<dbReference type="AlphaFoldDB" id="A0A0G1J9R8"/>
<proteinExistence type="predicted"/>
<dbReference type="Gene3D" id="1.10.3730.20">
    <property type="match status" value="1"/>
</dbReference>
<dbReference type="InterPro" id="IPR000620">
    <property type="entry name" value="EamA_dom"/>
</dbReference>
<organism evidence="3 4">
    <name type="scientific">Candidatus Uhrbacteria bacterium GW2011_GWF2_44_350</name>
    <dbReference type="NCBI Taxonomy" id="1619000"/>
    <lineage>
        <taxon>Bacteria</taxon>
        <taxon>Candidatus Uhriibacteriota</taxon>
    </lineage>
</organism>
<keyword evidence="1" id="KW-1133">Transmembrane helix</keyword>
<comment type="caution">
    <text evidence="3">The sequence shown here is derived from an EMBL/GenBank/DDBJ whole genome shotgun (WGS) entry which is preliminary data.</text>
</comment>
<feature type="domain" description="EamA" evidence="2">
    <location>
        <begin position="146"/>
        <end position="278"/>
    </location>
</feature>
<feature type="transmembrane region" description="Helical" evidence="1">
    <location>
        <begin position="212"/>
        <end position="230"/>
    </location>
</feature>
<protein>
    <submittedName>
        <fullName evidence="3">Integral membrane protein</fullName>
    </submittedName>
</protein>
<accession>A0A0G1J9R8</accession>
<evidence type="ECO:0000259" key="2">
    <source>
        <dbReference type="Pfam" id="PF00892"/>
    </source>
</evidence>
<dbReference type="InterPro" id="IPR037185">
    <property type="entry name" value="EmrE-like"/>
</dbReference>
<keyword evidence="1" id="KW-0812">Transmembrane</keyword>
<feature type="transmembrane region" description="Helical" evidence="1">
    <location>
        <begin position="175"/>
        <end position="192"/>
    </location>
</feature>
<reference evidence="3 4" key="1">
    <citation type="journal article" date="2015" name="Nature">
        <title>rRNA introns, odd ribosomes, and small enigmatic genomes across a large radiation of phyla.</title>
        <authorList>
            <person name="Brown C.T."/>
            <person name="Hug L.A."/>
            <person name="Thomas B.C."/>
            <person name="Sharon I."/>
            <person name="Castelle C.J."/>
            <person name="Singh A."/>
            <person name="Wilkins M.J."/>
            <person name="Williams K.H."/>
            <person name="Banfield J.F."/>
        </authorList>
    </citation>
    <scope>NUCLEOTIDE SEQUENCE [LARGE SCALE GENOMIC DNA]</scope>
</reference>
<gene>
    <name evidence="3" type="ORF">UW63_C0089G0011</name>
</gene>
<evidence type="ECO:0000256" key="1">
    <source>
        <dbReference type="SAM" id="Phobius"/>
    </source>
</evidence>
<dbReference type="SUPFAM" id="SSF103481">
    <property type="entry name" value="Multidrug resistance efflux transporter EmrE"/>
    <property type="match status" value="2"/>
</dbReference>
<feature type="transmembrane region" description="Helical" evidence="1">
    <location>
        <begin position="236"/>
        <end position="256"/>
    </location>
</feature>
<evidence type="ECO:0000313" key="4">
    <source>
        <dbReference type="Proteomes" id="UP000034154"/>
    </source>
</evidence>
<dbReference type="GO" id="GO:0016020">
    <property type="term" value="C:membrane"/>
    <property type="evidence" value="ECO:0007669"/>
    <property type="project" value="InterPro"/>
</dbReference>